<dbReference type="PANTHER" id="PTHR30305">
    <property type="entry name" value="PROTEIN YJDM-RELATED"/>
    <property type="match status" value="1"/>
</dbReference>
<evidence type="ECO:0000313" key="17">
    <source>
        <dbReference type="EMBL" id="OQX36252.1"/>
    </source>
</evidence>
<dbReference type="FunFam" id="3.40.50.300:FF:000174">
    <property type="entry name" value="HPr kinase/phosphorylase"/>
    <property type="match status" value="1"/>
</dbReference>
<feature type="active site" evidence="14">
    <location>
        <position position="164"/>
    </location>
</feature>
<keyword evidence="19" id="KW-1185">Reference proteome</keyword>
<dbReference type="Proteomes" id="UP000243361">
    <property type="component" value="Unassembled WGS sequence"/>
</dbReference>
<feature type="binding site" evidence="14">
    <location>
        <position position="207"/>
    </location>
    <ligand>
        <name>Mg(2+)</name>
        <dbReference type="ChEBI" id="CHEBI:18420"/>
    </ligand>
</feature>
<evidence type="ECO:0000256" key="12">
    <source>
        <dbReference type="ARBA" id="ARBA00023268"/>
    </source>
</evidence>
<dbReference type="InterPro" id="IPR003755">
    <property type="entry name" value="HPr(Ser)_kin/Pase"/>
</dbReference>
<dbReference type="SUPFAM" id="SSF53795">
    <property type="entry name" value="PEP carboxykinase-like"/>
    <property type="match status" value="1"/>
</dbReference>
<dbReference type="EC" id="2.7.4.-" evidence="14"/>
<evidence type="ECO:0000256" key="5">
    <source>
        <dbReference type="ARBA" id="ARBA00022527"/>
    </source>
</evidence>
<comment type="function">
    <text evidence="14">Catalyzes the ATP- as well as the pyrophosphate-dependent phosphorylation of a specific serine residue in HPr, a phosphocarrier protein of the phosphoenolpyruvate-dependent sugar phosphotransferase system (PTS). HprK/P also catalyzes the pyrophosphate-producing, inorganic phosphate-dependent dephosphorylation (phosphorolysis) of seryl-phosphorylated HPr (P-Ser-HPr).</text>
</comment>
<comment type="cofactor">
    <cofactor evidence="2 14">
        <name>Mg(2+)</name>
        <dbReference type="ChEBI" id="CHEBI:18420"/>
    </cofactor>
</comment>
<evidence type="ECO:0000259" key="16">
    <source>
        <dbReference type="Pfam" id="PF07475"/>
    </source>
</evidence>
<evidence type="ECO:0000256" key="3">
    <source>
        <dbReference type="ARBA" id="ARBA00006883"/>
    </source>
</evidence>
<dbReference type="GO" id="GO:0005524">
    <property type="term" value="F:ATP binding"/>
    <property type="evidence" value="ECO:0007669"/>
    <property type="project" value="UniProtKB-UniRule"/>
</dbReference>
<dbReference type="Gene3D" id="3.40.1390.20">
    <property type="entry name" value="HprK N-terminal domain-like"/>
    <property type="match status" value="1"/>
</dbReference>
<feature type="active site" evidence="14">
    <location>
        <position position="143"/>
    </location>
</feature>
<comment type="miscellaneous">
    <text evidence="14">Both phosphorylation and phosphorolysis are carried out by the same active site and suggest a common mechanism for both reactions.</text>
</comment>
<dbReference type="EMBL" id="MUIE01000127">
    <property type="protein sequence ID" value="OQX36252.1"/>
    <property type="molecule type" value="Genomic_DNA"/>
</dbReference>
<feature type="domain" description="HPr(Ser) kinase/phosphorylase N-terminal" evidence="15">
    <location>
        <begin position="6"/>
        <end position="132"/>
    </location>
</feature>
<keyword evidence="8 14" id="KW-0547">Nucleotide-binding</keyword>
<keyword evidence="6 14" id="KW-0808">Transferase</keyword>
<dbReference type="NCBIfam" id="TIGR00679">
    <property type="entry name" value="hpr-ser"/>
    <property type="match status" value="1"/>
</dbReference>
<dbReference type="Pfam" id="PF02603">
    <property type="entry name" value="Hpr_kinase_N"/>
    <property type="match status" value="1"/>
</dbReference>
<dbReference type="GO" id="GO:0004674">
    <property type="term" value="F:protein serine/threonine kinase activity"/>
    <property type="evidence" value="ECO:0007669"/>
    <property type="project" value="UniProtKB-KW"/>
</dbReference>
<keyword evidence="10 14" id="KW-0067">ATP-binding</keyword>
<dbReference type="GO" id="GO:0000287">
    <property type="term" value="F:magnesium ion binding"/>
    <property type="evidence" value="ECO:0007669"/>
    <property type="project" value="UniProtKB-UniRule"/>
</dbReference>
<evidence type="ECO:0000256" key="7">
    <source>
        <dbReference type="ARBA" id="ARBA00022723"/>
    </source>
</evidence>
<keyword evidence="9 14" id="KW-0418">Kinase</keyword>
<evidence type="ECO:0000256" key="4">
    <source>
        <dbReference type="ARBA" id="ARBA00011643"/>
    </source>
</evidence>
<dbReference type="CDD" id="cd01918">
    <property type="entry name" value="HprK_C"/>
    <property type="match status" value="1"/>
</dbReference>
<dbReference type="SUPFAM" id="SSF75138">
    <property type="entry name" value="HprK N-terminal domain-like"/>
    <property type="match status" value="1"/>
</dbReference>
<evidence type="ECO:0000256" key="8">
    <source>
        <dbReference type="ARBA" id="ARBA00022741"/>
    </source>
</evidence>
<proteinExistence type="inferred from homology"/>
<evidence type="ECO:0000256" key="14">
    <source>
        <dbReference type="HAMAP-Rule" id="MF_01249"/>
    </source>
</evidence>
<feature type="region of interest" description="Important for the catalytic mechanism of both phosphorylation and dephosphorylation" evidence="14">
    <location>
        <begin position="206"/>
        <end position="215"/>
    </location>
</feature>
<dbReference type="InterPro" id="IPR028979">
    <property type="entry name" value="Ser_kin/Pase_Hpr-like_N_sf"/>
</dbReference>
<dbReference type="EMBL" id="PQCO01000178">
    <property type="protein sequence ID" value="PUE02553.1"/>
    <property type="molecule type" value="Genomic_DNA"/>
</dbReference>
<dbReference type="GO" id="GO:0000155">
    <property type="term" value="F:phosphorelay sensor kinase activity"/>
    <property type="evidence" value="ECO:0007669"/>
    <property type="project" value="InterPro"/>
</dbReference>
<keyword evidence="5 14" id="KW-0723">Serine/threonine-protein kinase</keyword>
<comment type="domain">
    <text evidence="14">The Walker A ATP-binding motif also binds Pi and PPi.</text>
</comment>
<keyword evidence="11 14" id="KW-0460">Magnesium</keyword>
<feature type="domain" description="HPr kinase/phosphorylase C-terminal" evidence="16">
    <location>
        <begin position="135"/>
        <end position="305"/>
    </location>
</feature>
<comment type="subunit">
    <text evidence="4 14">Homohexamer.</text>
</comment>
<comment type="caution">
    <text evidence="17">The sequence shown here is derived from an EMBL/GenBank/DDBJ whole genome shotgun (WGS) entry which is preliminary data.</text>
</comment>
<gene>
    <name evidence="14 18" type="primary">hprK</name>
    <name evidence="17" type="ORF">B0D84_01640</name>
    <name evidence="18" type="ORF">C3L24_05980</name>
</gene>
<evidence type="ECO:0000313" key="19">
    <source>
        <dbReference type="Proteomes" id="UP000243361"/>
    </source>
</evidence>
<reference evidence="17 19" key="1">
    <citation type="submission" date="2017-02" db="EMBL/GenBank/DDBJ databases">
        <title>Novel co-symbiosis in the unique lucinid bivalve Phacoides pectinatus.</title>
        <authorList>
            <person name="Lim S.J."/>
            <person name="Davis B.G."/>
            <person name="Gill D.E."/>
            <person name="Engel A.S."/>
            <person name="Anderson L.C."/>
            <person name="Campbell B.J."/>
        </authorList>
    </citation>
    <scope>NUCLEOTIDE SEQUENCE [LARGE SCALE GENOMIC DNA]</scope>
    <source>
        <strain evidence="17">LUC13016_P6</strain>
    </source>
</reference>
<dbReference type="EC" id="2.7.11.-" evidence="14"/>
<evidence type="ECO:0000256" key="13">
    <source>
        <dbReference type="ARBA" id="ARBA00047657"/>
    </source>
</evidence>
<feature type="active site" description="Proton acceptor; for phosphorylation activity. Proton donor; for dephosphorylation activity" evidence="14">
    <location>
        <position position="182"/>
    </location>
</feature>
<dbReference type="AlphaFoldDB" id="A0A657PUS8"/>
<keyword evidence="12 14" id="KW-0511">Multifunctional enzyme</keyword>
<accession>A0A657PUS8</accession>
<dbReference type="InterPro" id="IPR027417">
    <property type="entry name" value="P-loop_NTPase"/>
</dbReference>
<dbReference type="PANTHER" id="PTHR30305:SF1">
    <property type="entry name" value="HPR KINASE_PHOSPHORYLASE"/>
    <property type="match status" value="1"/>
</dbReference>
<keyword evidence="7 14" id="KW-0479">Metal-binding</keyword>
<comment type="similarity">
    <text evidence="3 14">Belongs to the HPrK/P family.</text>
</comment>
<dbReference type="GO" id="GO:0004712">
    <property type="term" value="F:protein serine/threonine/tyrosine kinase activity"/>
    <property type="evidence" value="ECO:0007669"/>
    <property type="project" value="UniProtKB-UniRule"/>
</dbReference>
<evidence type="ECO:0000313" key="20">
    <source>
        <dbReference type="Proteomes" id="UP000250928"/>
    </source>
</evidence>
<evidence type="ECO:0000313" key="18">
    <source>
        <dbReference type="EMBL" id="PUE02553.1"/>
    </source>
</evidence>
<reference evidence="18 20" key="2">
    <citation type="submission" date="2018-01" db="EMBL/GenBank/DDBJ databases">
        <title>Novel co-symbiosis in the lucinid bivalve Phacoides pectinatus.</title>
        <authorList>
            <person name="Lim S.J."/>
            <person name="Davis B.G."/>
            <person name="Gill D.E."/>
            <person name="Engel A.S."/>
            <person name="Anderson L.C."/>
            <person name="Campbell B.J."/>
        </authorList>
    </citation>
    <scope>NUCLEOTIDE SEQUENCE [LARGE SCALE GENOMIC DNA]</scope>
    <source>
        <strain evidence="18">N3_P5</strain>
    </source>
</reference>
<evidence type="ECO:0000256" key="2">
    <source>
        <dbReference type="ARBA" id="ARBA00001946"/>
    </source>
</evidence>
<dbReference type="HAMAP" id="MF_01249">
    <property type="entry name" value="HPr_kinase"/>
    <property type="match status" value="1"/>
</dbReference>
<evidence type="ECO:0000256" key="10">
    <source>
        <dbReference type="ARBA" id="ARBA00022840"/>
    </source>
</evidence>
<comment type="catalytic activity">
    <reaction evidence="1 14">
        <text>[HPr protein]-L-serine + ATP = [HPr protein]-O-phospho-L-serine + ADP + H(+)</text>
        <dbReference type="Rhea" id="RHEA:46600"/>
        <dbReference type="Rhea" id="RHEA-COMP:11602"/>
        <dbReference type="Rhea" id="RHEA-COMP:11603"/>
        <dbReference type="ChEBI" id="CHEBI:15378"/>
        <dbReference type="ChEBI" id="CHEBI:29999"/>
        <dbReference type="ChEBI" id="CHEBI:30616"/>
        <dbReference type="ChEBI" id="CHEBI:83421"/>
        <dbReference type="ChEBI" id="CHEBI:456216"/>
    </reaction>
</comment>
<comment type="catalytic activity">
    <reaction evidence="13 14">
        <text>[HPr protein]-O-phospho-L-serine + phosphate + H(+) = [HPr protein]-L-serine + diphosphate</text>
        <dbReference type="Rhea" id="RHEA:46604"/>
        <dbReference type="Rhea" id="RHEA-COMP:11602"/>
        <dbReference type="Rhea" id="RHEA-COMP:11603"/>
        <dbReference type="ChEBI" id="CHEBI:15378"/>
        <dbReference type="ChEBI" id="CHEBI:29999"/>
        <dbReference type="ChEBI" id="CHEBI:33019"/>
        <dbReference type="ChEBI" id="CHEBI:43474"/>
        <dbReference type="ChEBI" id="CHEBI:83421"/>
    </reaction>
</comment>
<name>A0A657PUS8_9GAMM</name>
<evidence type="ECO:0000259" key="15">
    <source>
        <dbReference type="Pfam" id="PF02603"/>
    </source>
</evidence>
<evidence type="ECO:0000256" key="1">
    <source>
        <dbReference type="ARBA" id="ARBA00001120"/>
    </source>
</evidence>
<evidence type="ECO:0000256" key="6">
    <source>
        <dbReference type="ARBA" id="ARBA00022679"/>
    </source>
</evidence>
<feature type="binding site" evidence="14">
    <location>
        <position position="165"/>
    </location>
    <ligand>
        <name>Mg(2+)</name>
        <dbReference type="ChEBI" id="CHEBI:18420"/>
    </ligand>
</feature>
<comment type="caution">
    <text evidence="14">Lacks conserved residue(s) required for the propagation of feature annotation.</text>
</comment>
<dbReference type="InterPro" id="IPR011126">
    <property type="entry name" value="Hpr_kin/Pase_Hpr_N"/>
</dbReference>
<protein>
    <recommendedName>
        <fullName evidence="14">HPr kinase/phosphorylase</fullName>
        <shortName evidence="14">HPrK/P</shortName>
        <ecNumber evidence="14">2.7.11.-</ecNumber>
        <ecNumber evidence="14">2.7.4.-</ecNumber>
    </recommendedName>
    <alternativeName>
        <fullName evidence="14">HPr(Ser) kinase/phosphorylase</fullName>
    </alternativeName>
</protein>
<dbReference type="Pfam" id="PF07475">
    <property type="entry name" value="Hpr_kinase_C"/>
    <property type="match status" value="1"/>
</dbReference>
<organism evidence="17 19">
    <name type="scientific">Candidatus Sedimenticola endophacoides</name>
    <dbReference type="NCBI Taxonomy" id="2548426"/>
    <lineage>
        <taxon>Bacteria</taxon>
        <taxon>Pseudomonadati</taxon>
        <taxon>Pseudomonadota</taxon>
        <taxon>Gammaproteobacteria</taxon>
        <taxon>Chromatiales</taxon>
        <taxon>Sedimenticolaceae</taxon>
        <taxon>Sedimenticola</taxon>
    </lineage>
</organism>
<feature type="region of interest" description="Important for the catalytic mechanism of dephosphorylation" evidence="14">
    <location>
        <begin position="271"/>
        <end position="276"/>
    </location>
</feature>
<feature type="active site" evidence="14">
    <location>
        <position position="250"/>
    </location>
</feature>
<dbReference type="Proteomes" id="UP000250928">
    <property type="component" value="Unassembled WGS sequence"/>
</dbReference>
<dbReference type="Gene3D" id="3.40.50.300">
    <property type="entry name" value="P-loop containing nucleotide triphosphate hydrolases"/>
    <property type="match status" value="1"/>
</dbReference>
<sequence>MSGPLTTRDLYNALRDKLGLRWIAGRGGSERTLQGDFPGAGSQGLTGPLNFIHPNRVQIVGRAELIYFAGLNEQLYRDVTSKLFTAKPAAVILTDEIDIEDEFVRQAEHFDVPLFSSTLPDNRLVNELQYYLTQVLADRTSVHGVFVDVLGIGTLLTGAPAVGKSELAFELISRGHHLVADDMPEFARITPDIVTGTCPPLLKNFLEVRGLGVLNIREMFGDSAIRQTKRLRLIIDLQPMGGNELKQLDRLKGSHDSRNILGLDIPEVTIPVAPGRNLAILVEAAVRQHMLRRQGYDAAIDFSRRQEALIAEKGGGS</sequence>
<evidence type="ECO:0000256" key="9">
    <source>
        <dbReference type="ARBA" id="ARBA00022777"/>
    </source>
</evidence>
<dbReference type="InterPro" id="IPR011104">
    <property type="entry name" value="Hpr_kin/Pase_C"/>
</dbReference>
<dbReference type="GO" id="GO:0006109">
    <property type="term" value="P:regulation of carbohydrate metabolic process"/>
    <property type="evidence" value="ECO:0007669"/>
    <property type="project" value="UniProtKB-UniRule"/>
</dbReference>
<evidence type="ECO:0000256" key="11">
    <source>
        <dbReference type="ARBA" id="ARBA00022842"/>
    </source>
</evidence>